<feature type="transmembrane region" description="Helical" evidence="2">
    <location>
        <begin position="181"/>
        <end position="202"/>
    </location>
</feature>
<proteinExistence type="predicted"/>
<accession>A0A2V1DZY5</accession>
<protein>
    <submittedName>
        <fullName evidence="3">Uncharacterized protein</fullName>
    </submittedName>
</protein>
<keyword evidence="2" id="KW-0812">Transmembrane</keyword>
<dbReference type="AlphaFoldDB" id="A0A2V1DZY5"/>
<reference evidence="3 4" key="1">
    <citation type="journal article" date="2018" name="Sci. Rep.">
        <title>Comparative genomics provides insights into the lifestyle and reveals functional heterogeneity of dark septate endophytic fungi.</title>
        <authorList>
            <person name="Knapp D.G."/>
            <person name="Nemeth J.B."/>
            <person name="Barry K."/>
            <person name="Hainaut M."/>
            <person name="Henrissat B."/>
            <person name="Johnson J."/>
            <person name="Kuo A."/>
            <person name="Lim J.H.P."/>
            <person name="Lipzen A."/>
            <person name="Nolan M."/>
            <person name="Ohm R.A."/>
            <person name="Tamas L."/>
            <person name="Grigoriev I.V."/>
            <person name="Spatafora J.W."/>
            <person name="Nagy L.G."/>
            <person name="Kovacs G.M."/>
        </authorList>
    </citation>
    <scope>NUCLEOTIDE SEQUENCE [LARGE SCALE GENOMIC DNA]</scope>
    <source>
        <strain evidence="3 4">DSE2036</strain>
    </source>
</reference>
<keyword evidence="2" id="KW-1133">Transmembrane helix</keyword>
<dbReference type="EMBL" id="KZ805331">
    <property type="protein sequence ID" value="PVI03452.1"/>
    <property type="molecule type" value="Genomic_DNA"/>
</dbReference>
<organism evidence="3 4">
    <name type="scientific">Periconia macrospinosa</name>
    <dbReference type="NCBI Taxonomy" id="97972"/>
    <lineage>
        <taxon>Eukaryota</taxon>
        <taxon>Fungi</taxon>
        <taxon>Dikarya</taxon>
        <taxon>Ascomycota</taxon>
        <taxon>Pezizomycotina</taxon>
        <taxon>Dothideomycetes</taxon>
        <taxon>Pleosporomycetidae</taxon>
        <taxon>Pleosporales</taxon>
        <taxon>Massarineae</taxon>
        <taxon>Periconiaceae</taxon>
        <taxon>Periconia</taxon>
    </lineage>
</organism>
<sequence length="253" mass="26299">MGDESTPPTVCGYLMGDTAQAWSAPGTSKCAVDTSAGYFGFCPMSIVDARDCPIVKACIDSHSCAVKGDGSGGCGRMGVNSYATATCTAPYDGFCYTNLLVAAPSATYSFVGCDTRYRQDTFTIAANVIPSSTPPPSPSPPISPSSILPPSSSSSSSSFPTPTSPNFASQHPASEAHKGPIVAGVISGLGIVAITGLVFYYLKRRTRVAGVAETTHHHHHTQPIWVGGQKFRIMKWKGPGAKEGEAEGEGREA</sequence>
<feature type="region of interest" description="Disordered" evidence="1">
    <location>
        <begin position="128"/>
        <end position="174"/>
    </location>
</feature>
<evidence type="ECO:0000313" key="3">
    <source>
        <dbReference type="EMBL" id="PVI03452.1"/>
    </source>
</evidence>
<gene>
    <name evidence="3" type="ORF">DM02DRAFT_697682</name>
</gene>
<evidence type="ECO:0000256" key="2">
    <source>
        <dbReference type="SAM" id="Phobius"/>
    </source>
</evidence>
<dbReference type="CDD" id="cd12087">
    <property type="entry name" value="TM_EGFR-like"/>
    <property type="match status" value="1"/>
</dbReference>
<dbReference type="OrthoDB" id="3547571at2759"/>
<feature type="compositionally biased region" description="Pro residues" evidence="1">
    <location>
        <begin position="132"/>
        <end position="143"/>
    </location>
</feature>
<feature type="compositionally biased region" description="Low complexity" evidence="1">
    <location>
        <begin position="144"/>
        <end position="165"/>
    </location>
</feature>
<keyword evidence="4" id="KW-1185">Reference proteome</keyword>
<name>A0A2V1DZY5_9PLEO</name>
<evidence type="ECO:0000313" key="4">
    <source>
        <dbReference type="Proteomes" id="UP000244855"/>
    </source>
</evidence>
<keyword evidence="2" id="KW-0472">Membrane</keyword>
<dbReference type="Proteomes" id="UP000244855">
    <property type="component" value="Unassembled WGS sequence"/>
</dbReference>
<evidence type="ECO:0000256" key="1">
    <source>
        <dbReference type="SAM" id="MobiDB-lite"/>
    </source>
</evidence>